<proteinExistence type="inferred from homology"/>
<evidence type="ECO:0000256" key="2">
    <source>
        <dbReference type="ARBA" id="ARBA00006902"/>
    </source>
</evidence>
<sequence>MISVNEMGSYVIEEMLDWGEDLKTEVLKLENGATVIDCGVKAEGGYEAGMYLARLCLADLADLKYTTFDLKGLKWPAIQVATDNPVIACMASQYAGWRISVGDYFGMGSGPARALSLKPKELYEEIGYEDDYEAAVLVMESDKLPDEKVVEYIAKHCSVDPENVMIAVAPTASIAGSVQISARVVETGIHKLESIGFDINCIKSGYGIAPIAPIVGNDVQCMGSTNDCVIYCGETNYTVYFDGELAELEEFVKKVPSKTSRDFGKPFYQTFKEANFDFFKVDAGMFAPARLTVNDLKSTKTISSGGLYPEILLQSFGIRQV</sequence>
<dbReference type="HAMAP" id="MF_00486">
    <property type="entry name" value="McH"/>
    <property type="match status" value="1"/>
</dbReference>
<keyword evidence="6 10" id="KW-0554">One-carbon metabolism</keyword>
<dbReference type="EMBL" id="CP009501">
    <property type="protein sequence ID" value="AKB12193.1"/>
    <property type="molecule type" value="Genomic_DNA"/>
</dbReference>
<evidence type="ECO:0000256" key="1">
    <source>
        <dbReference type="ARBA" id="ARBA00004496"/>
    </source>
</evidence>
<comment type="similarity">
    <text evidence="2 10">Belongs to the MCH family.</text>
</comment>
<comment type="pathway">
    <text evidence="10">One-carbon metabolism; methanogenesis from CO(2); 5,10-methenyl-5,6,7,8-tetrahydromethanopterin from CO(2): step 3/3.</text>
</comment>
<gene>
    <name evidence="10" type="primary">mch</name>
    <name evidence="11" type="ORF">MSTHT_0435</name>
</gene>
<dbReference type="GO" id="GO:0005737">
    <property type="term" value="C:cytoplasm"/>
    <property type="evidence" value="ECO:0007669"/>
    <property type="project" value="UniProtKB-SubCell"/>
</dbReference>
<comment type="subcellular location">
    <subcellularLocation>
        <location evidence="1 10">Cytoplasm</location>
    </subcellularLocation>
</comment>
<dbReference type="GO" id="GO:0018759">
    <property type="term" value="F:methenyltetrahydromethanopterin cyclohydrolase activity"/>
    <property type="evidence" value="ECO:0007669"/>
    <property type="project" value="UniProtKB-UniRule"/>
</dbReference>
<dbReference type="GeneID" id="41601550"/>
<dbReference type="PATRIC" id="fig|523844.20.peg.569"/>
<evidence type="ECO:0000256" key="4">
    <source>
        <dbReference type="ARBA" id="ARBA00020597"/>
    </source>
</evidence>
<reference evidence="11 12" key="1">
    <citation type="submission" date="2014-07" db="EMBL/GenBank/DDBJ databases">
        <title>Methanogenic archaea and the global carbon cycle.</title>
        <authorList>
            <person name="Henriksen J.R."/>
            <person name="Luke J."/>
            <person name="Reinhart S."/>
            <person name="Benedict M.N."/>
            <person name="Youngblut N.D."/>
            <person name="Metcalf M.E."/>
            <person name="Whitaker R.J."/>
            <person name="Metcalf W.W."/>
        </authorList>
    </citation>
    <scope>NUCLEOTIDE SEQUENCE [LARGE SCALE GENOMIC DNA]</scope>
    <source>
        <strain evidence="12">ATCC 43570 / DSM 1825 / OCM 12 / VKM B-1830 / TM-1</strain>
    </source>
</reference>
<dbReference type="GO" id="GO:0006730">
    <property type="term" value="P:one-carbon metabolic process"/>
    <property type="evidence" value="ECO:0007669"/>
    <property type="project" value="UniProtKB-UniRule"/>
</dbReference>
<dbReference type="EC" id="3.5.4.27" evidence="3 10"/>
<dbReference type="Proteomes" id="UP000066529">
    <property type="component" value="Chromosome"/>
</dbReference>
<dbReference type="UniPathway" id="UPA00640">
    <property type="reaction ID" value="UER00694"/>
</dbReference>
<evidence type="ECO:0000256" key="7">
    <source>
        <dbReference type="ARBA" id="ARBA00022801"/>
    </source>
</evidence>
<comment type="function">
    <text evidence="10">Catalyzes the reversible interconversion of 5-formyl-H(4)MPT to methenyl-H(4)MPT(+).</text>
</comment>
<comment type="catalytic activity">
    <reaction evidence="9 10">
        <text>5,10-methenyl-5,6,7,8-tetrahydromethanopterin + H2O = N(5)-formyl-5,6,7,8-tetrahydromethanopterin + H(+)</text>
        <dbReference type="Rhea" id="RHEA:19053"/>
        <dbReference type="ChEBI" id="CHEBI:15377"/>
        <dbReference type="ChEBI" id="CHEBI:15378"/>
        <dbReference type="ChEBI" id="CHEBI:58018"/>
        <dbReference type="ChEBI" id="CHEBI:58337"/>
        <dbReference type="EC" id="3.5.4.27"/>
    </reaction>
</comment>
<dbReference type="STRING" id="523844.MSTHT_0435"/>
<dbReference type="Gene3D" id="3.30.1030.10">
    <property type="entry name" value="Methenyltetrahydromethanopterin Cyclohydrolase, Chain A, domain 2"/>
    <property type="match status" value="1"/>
</dbReference>
<dbReference type="KEGG" id="mthr:MSTHT_0435"/>
<keyword evidence="5 10" id="KW-0963">Cytoplasm</keyword>
<evidence type="ECO:0000313" key="12">
    <source>
        <dbReference type="Proteomes" id="UP000066529"/>
    </source>
</evidence>
<dbReference type="Pfam" id="PF02289">
    <property type="entry name" value="MCH"/>
    <property type="match status" value="1"/>
</dbReference>
<dbReference type="CDD" id="cd00545">
    <property type="entry name" value="MCH"/>
    <property type="match status" value="1"/>
</dbReference>
<keyword evidence="7 10" id="KW-0378">Hydrolase</keyword>
<keyword evidence="10" id="KW-0484">Methanogenesis</keyword>
<evidence type="ECO:0000256" key="10">
    <source>
        <dbReference type="HAMAP-Rule" id="MF_00486"/>
    </source>
</evidence>
<dbReference type="RefSeq" id="WP_048166400.1">
    <property type="nucleotide sequence ID" value="NZ_CP009501.1"/>
</dbReference>
<dbReference type="SUPFAM" id="SSF56199">
    <property type="entry name" value="Methenyltetrahydromethanopterin cyclohydrolase"/>
    <property type="match status" value="1"/>
</dbReference>
<evidence type="ECO:0000313" key="11">
    <source>
        <dbReference type="EMBL" id="AKB12193.1"/>
    </source>
</evidence>
<protein>
    <recommendedName>
        <fullName evidence="4 10">Methenyltetrahydromethanopterin cyclohydrolase</fullName>
        <ecNumber evidence="3 10">3.5.4.27</ecNumber>
    </recommendedName>
    <alternativeName>
        <fullName evidence="8 10">Methenyl-H4MPT cyclohydrolase</fullName>
    </alternativeName>
</protein>
<evidence type="ECO:0000256" key="3">
    <source>
        <dbReference type="ARBA" id="ARBA00012765"/>
    </source>
</evidence>
<dbReference type="GO" id="GO:0019386">
    <property type="term" value="P:methanogenesis, from carbon dioxide"/>
    <property type="evidence" value="ECO:0007669"/>
    <property type="project" value="UniProtKB-UniRule"/>
</dbReference>
<dbReference type="HOGENOM" id="CLU_876031_0_0_2"/>
<dbReference type="Gene3D" id="3.10.340.11">
    <property type="entry name" value="Methenyltetrahydromethanopterin Cyclohydrolase, Chain A, domain 1"/>
    <property type="match status" value="1"/>
</dbReference>
<dbReference type="InterPro" id="IPR003209">
    <property type="entry name" value="METHMP_CycHdrlase"/>
</dbReference>
<evidence type="ECO:0000256" key="5">
    <source>
        <dbReference type="ARBA" id="ARBA00022490"/>
    </source>
</evidence>
<evidence type="ECO:0000256" key="8">
    <source>
        <dbReference type="ARBA" id="ARBA00030468"/>
    </source>
</evidence>
<accession>A0A0E3KNX1</accession>
<dbReference type="AlphaFoldDB" id="A0A0E3KNX1"/>
<dbReference type="NCBIfam" id="TIGR03120">
    <property type="entry name" value="one_C_mch"/>
    <property type="match status" value="1"/>
</dbReference>
<evidence type="ECO:0000256" key="9">
    <source>
        <dbReference type="ARBA" id="ARBA00048684"/>
    </source>
</evidence>
<name>A0A0E3KNX1_METTT</name>
<evidence type="ECO:0000256" key="6">
    <source>
        <dbReference type="ARBA" id="ARBA00022563"/>
    </source>
</evidence>
<dbReference type="OrthoDB" id="105468at2157"/>
<organism evidence="11 12">
    <name type="scientific">Methanosarcina thermophila (strain ATCC 43570 / DSM 1825 / OCM 12 / VKM B-1830 / TM-1)</name>
    <dbReference type="NCBI Taxonomy" id="523844"/>
    <lineage>
        <taxon>Archaea</taxon>
        <taxon>Methanobacteriati</taxon>
        <taxon>Methanobacteriota</taxon>
        <taxon>Stenosarchaea group</taxon>
        <taxon>Methanomicrobia</taxon>
        <taxon>Methanosarcinales</taxon>
        <taxon>Methanosarcinaceae</taxon>
        <taxon>Methanosarcina</taxon>
    </lineage>
</organism>